<evidence type="ECO:0000313" key="1">
    <source>
        <dbReference type="EMBL" id="VFU35511.1"/>
    </source>
</evidence>
<dbReference type="AlphaFoldDB" id="A0A6N2L3I0"/>
<organism evidence="1">
    <name type="scientific">Salix viminalis</name>
    <name type="common">Common osier</name>
    <name type="synonym">Basket willow</name>
    <dbReference type="NCBI Taxonomy" id="40686"/>
    <lineage>
        <taxon>Eukaryota</taxon>
        <taxon>Viridiplantae</taxon>
        <taxon>Streptophyta</taxon>
        <taxon>Embryophyta</taxon>
        <taxon>Tracheophyta</taxon>
        <taxon>Spermatophyta</taxon>
        <taxon>Magnoliopsida</taxon>
        <taxon>eudicotyledons</taxon>
        <taxon>Gunneridae</taxon>
        <taxon>Pentapetalae</taxon>
        <taxon>rosids</taxon>
        <taxon>fabids</taxon>
        <taxon>Malpighiales</taxon>
        <taxon>Salicaceae</taxon>
        <taxon>Saliceae</taxon>
        <taxon>Salix</taxon>
    </lineage>
</organism>
<dbReference type="PANTHER" id="PTHR34563">
    <property type="entry name" value="BNACNNG33880D PROTEIN"/>
    <property type="match status" value="1"/>
</dbReference>
<reference evidence="1" key="1">
    <citation type="submission" date="2019-03" db="EMBL/GenBank/DDBJ databases">
        <authorList>
            <person name="Mank J."/>
            <person name="Almeida P."/>
        </authorList>
    </citation>
    <scope>NUCLEOTIDE SEQUENCE</scope>
    <source>
        <strain evidence="1">78183</strain>
    </source>
</reference>
<gene>
    <name evidence="1" type="ORF">SVIM_LOCUS176527</name>
</gene>
<proteinExistence type="predicted"/>
<sequence length="230" mass="25939">MFLTGAKSLGHGAWIRQRLVSSAISMPGALFHSLCHHNMPGAGWGGRLWRLYQSPRSGRHAIPHHLERLVVVTRPIPQSKRASKSSTIFKRTTLNDDAGRMHLLQLQLTIIIIPCIFQCSDRLNSLTQMTILLENLVQSIKSKVRALKKSKKPYIKMDKSASVKVEIRSRKARKLIDKTLRVADHPGKRTGVFFCVPSDSVFSQKFKTFKVGNRFGFGLTSECFVPCKDQ</sequence>
<dbReference type="EMBL" id="CAADRP010001112">
    <property type="protein sequence ID" value="VFU35511.1"/>
    <property type="molecule type" value="Genomic_DNA"/>
</dbReference>
<protein>
    <submittedName>
        <fullName evidence="1">Uncharacterized protein</fullName>
    </submittedName>
</protein>
<dbReference type="PANTHER" id="PTHR34563:SF6">
    <property type="entry name" value="OS08G0416800 PROTEIN"/>
    <property type="match status" value="1"/>
</dbReference>
<name>A0A6N2L3I0_SALVM</name>
<accession>A0A6N2L3I0</accession>